<protein>
    <submittedName>
        <fullName evidence="2">Unannotated protein</fullName>
    </submittedName>
</protein>
<evidence type="ECO:0000313" key="2">
    <source>
        <dbReference type="EMBL" id="CAB4595296.1"/>
    </source>
</evidence>
<name>A0A6J6G245_9ZZZZ</name>
<organism evidence="2">
    <name type="scientific">freshwater metagenome</name>
    <dbReference type="NCBI Taxonomy" id="449393"/>
    <lineage>
        <taxon>unclassified sequences</taxon>
        <taxon>metagenomes</taxon>
        <taxon>ecological metagenomes</taxon>
    </lineage>
</organism>
<sequence>MFTAFLLLALLALALVLVLIILYKKSREKLLYQAPGDFEIHGVAGQSLEKAKMRIRKENREKGLVGEHGIAEVLENLAEKYQHVVLHDLSVKNTKANIDHILITDKVVYVIDAKNYTGIVKIGPDKDGKKVLKVGRYDQTKLAEKLKVYSEKVRESLEAAGIDVKVIPLLAFYKATFHKDSPALINGVTVNVHGIENELRRNAKSKLTGAHPSLIASKILEEFPEKTV</sequence>
<accession>A0A6J6G245</accession>
<gene>
    <name evidence="2" type="ORF">UFOPK1807_00503</name>
</gene>
<dbReference type="Pfam" id="PF08378">
    <property type="entry name" value="NERD"/>
    <property type="match status" value="1"/>
</dbReference>
<feature type="domain" description="NERD" evidence="1">
    <location>
        <begin position="62"/>
        <end position="179"/>
    </location>
</feature>
<reference evidence="2" key="1">
    <citation type="submission" date="2020-05" db="EMBL/GenBank/DDBJ databases">
        <authorList>
            <person name="Chiriac C."/>
            <person name="Salcher M."/>
            <person name="Ghai R."/>
            <person name="Kavagutti S V."/>
        </authorList>
    </citation>
    <scope>NUCLEOTIDE SEQUENCE</scope>
</reference>
<dbReference type="AlphaFoldDB" id="A0A6J6G245"/>
<evidence type="ECO:0000259" key="1">
    <source>
        <dbReference type="PROSITE" id="PS50965"/>
    </source>
</evidence>
<dbReference type="EMBL" id="CAEZUI010000046">
    <property type="protein sequence ID" value="CAB4595296.1"/>
    <property type="molecule type" value="Genomic_DNA"/>
</dbReference>
<dbReference type="PROSITE" id="PS50965">
    <property type="entry name" value="NERD"/>
    <property type="match status" value="1"/>
</dbReference>
<proteinExistence type="predicted"/>
<dbReference type="InterPro" id="IPR011528">
    <property type="entry name" value="NERD"/>
</dbReference>